<feature type="compositionally biased region" description="Basic and acidic residues" evidence="1">
    <location>
        <begin position="148"/>
        <end position="159"/>
    </location>
</feature>
<dbReference type="InterPro" id="IPR003323">
    <property type="entry name" value="OTU_dom"/>
</dbReference>
<feature type="region of interest" description="Disordered" evidence="1">
    <location>
        <begin position="1"/>
        <end position="22"/>
    </location>
</feature>
<evidence type="ECO:0000256" key="1">
    <source>
        <dbReference type="SAM" id="MobiDB-lite"/>
    </source>
</evidence>
<dbReference type="InterPro" id="IPR050704">
    <property type="entry name" value="Peptidase_C85-like"/>
</dbReference>
<feature type="compositionally biased region" description="Polar residues" evidence="1">
    <location>
        <begin position="123"/>
        <end position="139"/>
    </location>
</feature>
<dbReference type="GO" id="GO:0016579">
    <property type="term" value="P:protein deubiquitination"/>
    <property type="evidence" value="ECO:0007669"/>
    <property type="project" value="TreeGrafter"/>
</dbReference>
<dbReference type="Pfam" id="PF02338">
    <property type="entry name" value="OTU"/>
    <property type="match status" value="1"/>
</dbReference>
<dbReference type="CDD" id="cd22762">
    <property type="entry name" value="OTU_fungi_OTU2-like"/>
    <property type="match status" value="1"/>
</dbReference>
<name>A0A1L0BTV0_9ASCO</name>
<feature type="compositionally biased region" description="Polar residues" evidence="1">
    <location>
        <begin position="1"/>
        <end position="12"/>
    </location>
</feature>
<dbReference type="PANTHER" id="PTHR12419:SF10">
    <property type="entry name" value="DEUBIQUITINASE OTUD6B"/>
    <property type="match status" value="1"/>
</dbReference>
<dbReference type="InterPro" id="IPR049771">
    <property type="entry name" value="OTU2-like_OTU"/>
</dbReference>
<dbReference type="EMBL" id="LT635767">
    <property type="protein sequence ID" value="SGZ54769.1"/>
    <property type="molecule type" value="Genomic_DNA"/>
</dbReference>
<protein>
    <submittedName>
        <fullName evidence="3">CIC11C00000004216</fullName>
    </submittedName>
</protein>
<dbReference type="AlphaFoldDB" id="A0A1L0BTV0"/>
<dbReference type="InterPro" id="IPR038765">
    <property type="entry name" value="Papain-like_cys_pep_sf"/>
</dbReference>
<organism evidence="3 4">
    <name type="scientific">Sungouiella intermedia</name>
    <dbReference type="NCBI Taxonomy" id="45354"/>
    <lineage>
        <taxon>Eukaryota</taxon>
        <taxon>Fungi</taxon>
        <taxon>Dikarya</taxon>
        <taxon>Ascomycota</taxon>
        <taxon>Saccharomycotina</taxon>
        <taxon>Pichiomycetes</taxon>
        <taxon>Metschnikowiaceae</taxon>
        <taxon>Sungouiella</taxon>
    </lineage>
</organism>
<feature type="region of interest" description="Disordered" evidence="1">
    <location>
        <begin position="123"/>
        <end position="159"/>
    </location>
</feature>
<dbReference type="PROSITE" id="PS50802">
    <property type="entry name" value="OTU"/>
    <property type="match status" value="1"/>
</dbReference>
<evidence type="ECO:0000313" key="4">
    <source>
        <dbReference type="Proteomes" id="UP000182259"/>
    </source>
</evidence>
<feature type="domain" description="OTU" evidence="2">
    <location>
        <begin position="192"/>
        <end position="326"/>
    </location>
</feature>
<accession>A0A1L0BTV0</accession>
<dbReference type="Proteomes" id="UP000182259">
    <property type="component" value="Chromosome IV"/>
</dbReference>
<sequence>MADSLPQDTTPVKSKPTGGCDLTTDIASGASLVSEVPSESMDDLVARHKKELRDLVATTTSLKKQATKKTRKSVNQKCHDMQTQLDDRHKRELAQANGQEINVIDEVTPEQLLASLTVAEPVNVSSQNGSPHTPATPSTAGKKRNRAKERLAKRQAQEDAVRAQAAQEAAGEVDYRQIEHDLMLRLLEAQNLELHEIQPDGHCLFRSIQDQLQCRYQIDVSVAELRRSAATYIRAHPDDFVPYLFDETTLSLRDIDDYTKELEETAMWGSDMELLALSKTHDCAIRVLVAGSAPIVFNEGAEDELVVAFYKHLYGLGEHYNSCRSR</sequence>
<dbReference type="PANTHER" id="PTHR12419">
    <property type="entry name" value="OTU DOMAIN CONTAINING PROTEIN"/>
    <property type="match status" value="1"/>
</dbReference>
<dbReference type="GO" id="GO:0004843">
    <property type="term" value="F:cysteine-type deubiquitinase activity"/>
    <property type="evidence" value="ECO:0007669"/>
    <property type="project" value="TreeGrafter"/>
</dbReference>
<gene>
    <name evidence="3" type="ORF">SAMEA4029009_CIC11G00000004216</name>
</gene>
<proteinExistence type="predicted"/>
<dbReference type="Gene3D" id="3.90.70.80">
    <property type="match status" value="1"/>
</dbReference>
<reference evidence="3 4" key="1">
    <citation type="submission" date="2016-10" db="EMBL/GenBank/DDBJ databases">
        <authorList>
            <person name="de Groot N.N."/>
        </authorList>
    </citation>
    <scope>NUCLEOTIDE SEQUENCE [LARGE SCALE GENOMIC DNA]</scope>
    <source>
        <strain evidence="3 4">PYCC 4715</strain>
    </source>
</reference>
<evidence type="ECO:0000313" key="3">
    <source>
        <dbReference type="EMBL" id="SGZ54769.1"/>
    </source>
</evidence>
<evidence type="ECO:0000259" key="2">
    <source>
        <dbReference type="PROSITE" id="PS50802"/>
    </source>
</evidence>
<dbReference type="SUPFAM" id="SSF54001">
    <property type="entry name" value="Cysteine proteinases"/>
    <property type="match status" value="1"/>
</dbReference>